<protein>
    <submittedName>
        <fullName evidence="2">Uncharacterized protein</fullName>
    </submittedName>
</protein>
<dbReference type="EMBL" id="KN847496">
    <property type="protein sequence ID" value="KIW14726.1"/>
    <property type="molecule type" value="Genomic_DNA"/>
</dbReference>
<gene>
    <name evidence="2" type="ORF">PV08_07510</name>
</gene>
<dbReference type="VEuPathDB" id="FungiDB:PV08_07510"/>
<proteinExistence type="predicted"/>
<dbReference type="RefSeq" id="XP_016234942.1">
    <property type="nucleotide sequence ID" value="XM_016381840.1"/>
</dbReference>
<dbReference type="HOGENOM" id="CLU_1147089_0_0_1"/>
<sequence length="199" mass="21697">MCYYKTYIFLGCGHAVISSKPIANSRCPNSKHPTMQEAATPSPELCTEKLSHPLRTIAIQSLCEVCRCEGDARVEYFQGHMGEDSERRIITRSAERNDRGSERGRKLFRSTTDLAMMLESGRYPSAAGKCNNGTAPAISGRAQQAVEKTSDLFRGVLEWKDGGSYSSAPSEPSMSSIESQSSSPPARLSFAGLANSFEN</sequence>
<feature type="region of interest" description="Disordered" evidence="1">
    <location>
        <begin position="163"/>
        <end position="199"/>
    </location>
</feature>
<evidence type="ECO:0000313" key="3">
    <source>
        <dbReference type="Proteomes" id="UP000053328"/>
    </source>
</evidence>
<dbReference type="AlphaFoldDB" id="A0A0D1YIG4"/>
<keyword evidence="3" id="KW-1185">Reference proteome</keyword>
<evidence type="ECO:0000313" key="2">
    <source>
        <dbReference type="EMBL" id="KIW14726.1"/>
    </source>
</evidence>
<reference evidence="2 3" key="1">
    <citation type="submission" date="2015-01" db="EMBL/GenBank/DDBJ databases">
        <title>The Genome Sequence of Exophiala spinifera CBS89968.</title>
        <authorList>
            <consortium name="The Broad Institute Genomics Platform"/>
            <person name="Cuomo C."/>
            <person name="de Hoog S."/>
            <person name="Gorbushina A."/>
            <person name="Stielow B."/>
            <person name="Teixiera M."/>
            <person name="Abouelleil A."/>
            <person name="Chapman S.B."/>
            <person name="Priest M."/>
            <person name="Young S.K."/>
            <person name="Wortman J."/>
            <person name="Nusbaum C."/>
            <person name="Birren B."/>
        </authorList>
    </citation>
    <scope>NUCLEOTIDE SEQUENCE [LARGE SCALE GENOMIC DNA]</scope>
    <source>
        <strain evidence="2 3">CBS 89968</strain>
    </source>
</reference>
<dbReference type="OrthoDB" id="4152042at2759"/>
<name>A0A0D1YIG4_9EURO</name>
<organism evidence="2 3">
    <name type="scientific">Exophiala spinifera</name>
    <dbReference type="NCBI Taxonomy" id="91928"/>
    <lineage>
        <taxon>Eukaryota</taxon>
        <taxon>Fungi</taxon>
        <taxon>Dikarya</taxon>
        <taxon>Ascomycota</taxon>
        <taxon>Pezizomycotina</taxon>
        <taxon>Eurotiomycetes</taxon>
        <taxon>Chaetothyriomycetidae</taxon>
        <taxon>Chaetothyriales</taxon>
        <taxon>Herpotrichiellaceae</taxon>
        <taxon>Exophiala</taxon>
    </lineage>
</organism>
<dbReference type="Proteomes" id="UP000053328">
    <property type="component" value="Unassembled WGS sequence"/>
</dbReference>
<dbReference type="GeneID" id="27334593"/>
<feature type="compositionally biased region" description="Low complexity" evidence="1">
    <location>
        <begin position="164"/>
        <end position="185"/>
    </location>
</feature>
<evidence type="ECO:0000256" key="1">
    <source>
        <dbReference type="SAM" id="MobiDB-lite"/>
    </source>
</evidence>
<accession>A0A0D1YIG4</accession>